<sequence length="66" mass="7044">VDKKDQDGWTPLHWAAWGGHETVVRLLIDHGANIDAKSTERETVLHLAASGGNEAVAQLLVDSGAD</sequence>
<dbReference type="SUPFAM" id="SSF48403">
    <property type="entry name" value="Ankyrin repeat"/>
    <property type="match status" value="1"/>
</dbReference>
<dbReference type="PROSITE" id="PS50088">
    <property type="entry name" value="ANK_REPEAT"/>
    <property type="match status" value="2"/>
</dbReference>
<accession>A0A2T2MZL1</accession>
<dbReference type="OrthoDB" id="539213at2759"/>
<evidence type="ECO:0000256" key="1">
    <source>
        <dbReference type="ARBA" id="ARBA00022737"/>
    </source>
</evidence>
<dbReference type="SMART" id="SM00248">
    <property type="entry name" value="ANK"/>
    <property type="match status" value="2"/>
</dbReference>
<protein>
    <submittedName>
        <fullName evidence="4">Ankyrin</fullName>
    </submittedName>
</protein>
<dbReference type="AlphaFoldDB" id="A0A2T2MZL1"/>
<feature type="non-terminal residue" evidence="4">
    <location>
        <position position="1"/>
    </location>
</feature>
<keyword evidence="1" id="KW-0677">Repeat</keyword>
<keyword evidence="2 3" id="KW-0040">ANK repeat</keyword>
<dbReference type="PANTHER" id="PTHR24171">
    <property type="entry name" value="ANKYRIN REPEAT DOMAIN-CONTAINING PROTEIN 39-RELATED"/>
    <property type="match status" value="1"/>
</dbReference>
<evidence type="ECO:0000313" key="4">
    <source>
        <dbReference type="EMBL" id="PSN58644.1"/>
    </source>
</evidence>
<organism evidence="4 5">
    <name type="scientific">Corynespora cassiicola Philippines</name>
    <dbReference type="NCBI Taxonomy" id="1448308"/>
    <lineage>
        <taxon>Eukaryota</taxon>
        <taxon>Fungi</taxon>
        <taxon>Dikarya</taxon>
        <taxon>Ascomycota</taxon>
        <taxon>Pezizomycotina</taxon>
        <taxon>Dothideomycetes</taxon>
        <taxon>Pleosporomycetidae</taxon>
        <taxon>Pleosporales</taxon>
        <taxon>Corynesporascaceae</taxon>
        <taxon>Corynespora</taxon>
    </lineage>
</organism>
<name>A0A2T2MZL1_CORCC</name>
<dbReference type="InterPro" id="IPR002110">
    <property type="entry name" value="Ankyrin_rpt"/>
</dbReference>
<keyword evidence="5" id="KW-1185">Reference proteome</keyword>
<dbReference type="STRING" id="1448308.A0A2T2MZL1"/>
<reference evidence="4 5" key="1">
    <citation type="journal article" date="2018" name="Front. Microbiol.">
        <title>Genome-Wide Analysis of Corynespora cassiicola Leaf Fall Disease Putative Effectors.</title>
        <authorList>
            <person name="Lopez D."/>
            <person name="Ribeiro S."/>
            <person name="Label P."/>
            <person name="Fumanal B."/>
            <person name="Venisse J.S."/>
            <person name="Kohler A."/>
            <person name="de Oliveira R.R."/>
            <person name="Labutti K."/>
            <person name="Lipzen A."/>
            <person name="Lail K."/>
            <person name="Bauer D."/>
            <person name="Ohm R.A."/>
            <person name="Barry K.W."/>
            <person name="Spatafora J."/>
            <person name="Grigoriev I.V."/>
            <person name="Martin F.M."/>
            <person name="Pujade-Renaud V."/>
        </authorList>
    </citation>
    <scope>NUCLEOTIDE SEQUENCE [LARGE SCALE GENOMIC DNA]</scope>
    <source>
        <strain evidence="4 5">Philippines</strain>
    </source>
</reference>
<evidence type="ECO:0000256" key="3">
    <source>
        <dbReference type="PROSITE-ProRule" id="PRU00023"/>
    </source>
</evidence>
<dbReference type="EMBL" id="KZ678234">
    <property type="protein sequence ID" value="PSN58644.1"/>
    <property type="molecule type" value="Genomic_DNA"/>
</dbReference>
<dbReference type="Gene3D" id="1.25.40.20">
    <property type="entry name" value="Ankyrin repeat-containing domain"/>
    <property type="match status" value="1"/>
</dbReference>
<dbReference type="Proteomes" id="UP000240883">
    <property type="component" value="Unassembled WGS sequence"/>
</dbReference>
<dbReference type="PRINTS" id="PR01415">
    <property type="entry name" value="ANKYRIN"/>
</dbReference>
<gene>
    <name evidence="4" type="ORF">BS50DRAFT_473839</name>
</gene>
<feature type="repeat" description="ANK" evidence="3">
    <location>
        <begin position="40"/>
        <end position="66"/>
    </location>
</feature>
<dbReference type="Pfam" id="PF12796">
    <property type="entry name" value="Ank_2"/>
    <property type="match status" value="1"/>
</dbReference>
<proteinExistence type="predicted"/>
<dbReference type="PROSITE" id="PS50297">
    <property type="entry name" value="ANK_REP_REGION"/>
    <property type="match status" value="2"/>
</dbReference>
<evidence type="ECO:0000313" key="5">
    <source>
        <dbReference type="Proteomes" id="UP000240883"/>
    </source>
</evidence>
<dbReference type="InterPro" id="IPR036770">
    <property type="entry name" value="Ankyrin_rpt-contain_sf"/>
</dbReference>
<feature type="repeat" description="ANK" evidence="3">
    <location>
        <begin position="7"/>
        <end position="39"/>
    </location>
</feature>
<evidence type="ECO:0000256" key="2">
    <source>
        <dbReference type="ARBA" id="ARBA00023043"/>
    </source>
</evidence>
<feature type="non-terminal residue" evidence="4">
    <location>
        <position position="66"/>
    </location>
</feature>